<dbReference type="InterPro" id="IPR025527">
    <property type="entry name" value="HUWE1/Rev1_UBM"/>
</dbReference>
<evidence type="ECO:0000256" key="14">
    <source>
        <dbReference type="ARBA" id="ARBA00058985"/>
    </source>
</evidence>
<dbReference type="SMART" id="SM00292">
    <property type="entry name" value="BRCT"/>
    <property type="match status" value="1"/>
</dbReference>
<dbReference type="SUPFAM" id="SSF100879">
    <property type="entry name" value="Lesion bypass DNA polymerase (Y-family), little finger domain"/>
    <property type="match status" value="1"/>
</dbReference>
<feature type="compositionally biased region" description="Polar residues" evidence="16">
    <location>
        <begin position="932"/>
        <end position="943"/>
    </location>
</feature>
<keyword evidence="10" id="KW-0460">Magnesium</keyword>
<dbReference type="Pfam" id="PF11799">
    <property type="entry name" value="IMS_C"/>
    <property type="match status" value="1"/>
</dbReference>
<dbReference type="Gene3D" id="3.40.1170.60">
    <property type="match status" value="1"/>
</dbReference>
<gene>
    <name evidence="19" type="ORF">EXIGLDRAFT_842930</name>
</gene>
<dbReference type="GO" id="GO:0003887">
    <property type="term" value="F:DNA-directed DNA polymerase activity"/>
    <property type="evidence" value="ECO:0007669"/>
    <property type="project" value="InterPro"/>
</dbReference>
<dbReference type="OrthoDB" id="427711at2759"/>
<keyword evidence="12" id="KW-0234">DNA repair</keyword>
<dbReference type="GO" id="GO:0070987">
    <property type="term" value="P:error-free translesion synthesis"/>
    <property type="evidence" value="ECO:0007669"/>
    <property type="project" value="TreeGrafter"/>
</dbReference>
<evidence type="ECO:0000256" key="9">
    <source>
        <dbReference type="ARBA" id="ARBA00022763"/>
    </source>
</evidence>
<evidence type="ECO:0000259" key="18">
    <source>
        <dbReference type="PROSITE" id="PS50173"/>
    </source>
</evidence>
<dbReference type="Gene3D" id="3.30.1490.100">
    <property type="entry name" value="DNA polymerase, Y-family, little finger domain"/>
    <property type="match status" value="1"/>
</dbReference>
<dbReference type="Gene3D" id="6.10.250.1630">
    <property type="match status" value="2"/>
</dbReference>
<dbReference type="Proteomes" id="UP000077266">
    <property type="component" value="Unassembled WGS sequence"/>
</dbReference>
<dbReference type="GO" id="GO:0046872">
    <property type="term" value="F:metal ion binding"/>
    <property type="evidence" value="ECO:0007669"/>
    <property type="project" value="UniProtKB-KW"/>
</dbReference>
<dbReference type="InterPro" id="IPR043502">
    <property type="entry name" value="DNA/RNA_pol_sf"/>
</dbReference>
<keyword evidence="5" id="KW-0237">DNA synthesis</keyword>
<feature type="compositionally biased region" description="Polar residues" evidence="16">
    <location>
        <begin position="197"/>
        <end position="206"/>
    </location>
</feature>
<evidence type="ECO:0000256" key="11">
    <source>
        <dbReference type="ARBA" id="ARBA00023125"/>
    </source>
</evidence>
<evidence type="ECO:0000256" key="1">
    <source>
        <dbReference type="ARBA" id="ARBA00001946"/>
    </source>
</evidence>
<dbReference type="InterPro" id="IPR017961">
    <property type="entry name" value="DNA_pol_Y-fam_little_finger"/>
</dbReference>
<comment type="similarity">
    <text evidence="3">Belongs to the DNA polymerase type-Y family.</text>
</comment>
<evidence type="ECO:0000256" key="2">
    <source>
        <dbReference type="ARBA" id="ARBA00004123"/>
    </source>
</evidence>
<dbReference type="FunCoup" id="A0A165CZG6">
    <property type="interactions" value="411"/>
</dbReference>
<feature type="compositionally biased region" description="Basic and acidic residues" evidence="16">
    <location>
        <begin position="1033"/>
        <end position="1052"/>
    </location>
</feature>
<dbReference type="InterPro" id="IPR036775">
    <property type="entry name" value="DNA_pol_Y-fam_lit_finger_sf"/>
</dbReference>
<dbReference type="InterPro" id="IPR001357">
    <property type="entry name" value="BRCT_dom"/>
</dbReference>
<dbReference type="EMBL" id="KV426269">
    <property type="protein sequence ID" value="KZV83497.1"/>
    <property type="molecule type" value="Genomic_DNA"/>
</dbReference>
<feature type="region of interest" description="Disordered" evidence="16">
    <location>
        <begin position="1184"/>
        <end position="1210"/>
    </location>
</feature>
<feature type="region of interest" description="Disordered" evidence="16">
    <location>
        <begin position="1"/>
        <end position="61"/>
    </location>
</feature>
<evidence type="ECO:0000256" key="5">
    <source>
        <dbReference type="ARBA" id="ARBA00022634"/>
    </source>
</evidence>
<dbReference type="SUPFAM" id="SSF52113">
    <property type="entry name" value="BRCT domain"/>
    <property type="match status" value="1"/>
</dbReference>
<comment type="subcellular location">
    <subcellularLocation>
        <location evidence="2">Nucleus</location>
    </subcellularLocation>
</comment>
<dbReference type="GO" id="GO:0042276">
    <property type="term" value="P:error-prone translesion synthesis"/>
    <property type="evidence" value="ECO:0007669"/>
    <property type="project" value="TreeGrafter"/>
</dbReference>
<evidence type="ECO:0000256" key="10">
    <source>
        <dbReference type="ARBA" id="ARBA00022842"/>
    </source>
</evidence>
<evidence type="ECO:0000256" key="7">
    <source>
        <dbReference type="ARBA" id="ARBA00022695"/>
    </source>
</evidence>
<protein>
    <recommendedName>
        <fullName evidence="4">DNA repair protein REV1</fullName>
    </recommendedName>
    <alternativeName>
        <fullName evidence="15">Reversionless protein 1</fullName>
    </alternativeName>
</protein>
<feature type="domain" description="BRCT" evidence="17">
    <location>
        <begin position="97"/>
        <end position="185"/>
    </location>
</feature>
<dbReference type="Pfam" id="PF16727">
    <property type="entry name" value="REV1_C"/>
    <property type="match status" value="1"/>
</dbReference>
<dbReference type="Pfam" id="PF00817">
    <property type="entry name" value="IMS"/>
    <property type="match status" value="1"/>
</dbReference>
<dbReference type="InterPro" id="IPR036420">
    <property type="entry name" value="BRCT_dom_sf"/>
</dbReference>
<evidence type="ECO:0000256" key="15">
    <source>
        <dbReference type="ARBA" id="ARBA00081902"/>
    </source>
</evidence>
<dbReference type="GO" id="GO:0005634">
    <property type="term" value="C:nucleus"/>
    <property type="evidence" value="ECO:0007669"/>
    <property type="project" value="UniProtKB-SubCell"/>
</dbReference>
<evidence type="ECO:0000313" key="20">
    <source>
        <dbReference type="Proteomes" id="UP000077266"/>
    </source>
</evidence>
<dbReference type="FunFam" id="3.40.50.10190:FF:000011">
    <property type="entry name" value="DNA repair protein REV1"/>
    <property type="match status" value="1"/>
</dbReference>
<dbReference type="InterPro" id="IPR038401">
    <property type="entry name" value="Rev1_C_sf"/>
</dbReference>
<evidence type="ECO:0000256" key="16">
    <source>
        <dbReference type="SAM" id="MobiDB-lite"/>
    </source>
</evidence>
<dbReference type="STRING" id="1314781.A0A165CZG6"/>
<dbReference type="InterPro" id="IPR031991">
    <property type="entry name" value="Rev1_C"/>
</dbReference>
<keyword evidence="9" id="KW-0227">DNA damage</keyword>
<feature type="compositionally biased region" description="Polar residues" evidence="16">
    <location>
        <begin position="343"/>
        <end position="354"/>
    </location>
</feature>
<accession>A0A165CZG6</accession>
<dbReference type="CDD" id="cd17719">
    <property type="entry name" value="BRCT_Rev1"/>
    <property type="match status" value="1"/>
</dbReference>
<feature type="compositionally biased region" description="Acidic residues" evidence="16">
    <location>
        <begin position="1006"/>
        <end position="1017"/>
    </location>
</feature>
<feature type="region of interest" description="Disordered" evidence="16">
    <location>
        <begin position="1006"/>
        <end position="1060"/>
    </location>
</feature>
<dbReference type="PANTHER" id="PTHR45990:SF1">
    <property type="entry name" value="DNA REPAIR PROTEIN REV1"/>
    <property type="match status" value="1"/>
</dbReference>
<dbReference type="GO" id="GO:0003684">
    <property type="term" value="F:damaged DNA binding"/>
    <property type="evidence" value="ECO:0007669"/>
    <property type="project" value="InterPro"/>
</dbReference>
<comment type="cofactor">
    <cofactor evidence="1">
        <name>Mg(2+)</name>
        <dbReference type="ChEBI" id="CHEBI:18420"/>
    </cofactor>
</comment>
<evidence type="ECO:0000256" key="8">
    <source>
        <dbReference type="ARBA" id="ARBA00022723"/>
    </source>
</evidence>
<dbReference type="Pfam" id="PF16589">
    <property type="entry name" value="BRCT_2"/>
    <property type="match status" value="1"/>
</dbReference>
<dbReference type="Pfam" id="PF14377">
    <property type="entry name" value="UBM"/>
    <property type="match status" value="3"/>
</dbReference>
<dbReference type="InParanoid" id="A0A165CZG6"/>
<organism evidence="19 20">
    <name type="scientific">Exidia glandulosa HHB12029</name>
    <dbReference type="NCBI Taxonomy" id="1314781"/>
    <lineage>
        <taxon>Eukaryota</taxon>
        <taxon>Fungi</taxon>
        <taxon>Dikarya</taxon>
        <taxon>Basidiomycota</taxon>
        <taxon>Agaricomycotina</taxon>
        <taxon>Agaricomycetes</taxon>
        <taxon>Auriculariales</taxon>
        <taxon>Exidiaceae</taxon>
        <taxon>Exidia</taxon>
    </lineage>
</organism>
<feature type="compositionally biased region" description="Low complexity" evidence="16">
    <location>
        <begin position="212"/>
        <end position="232"/>
    </location>
</feature>
<dbReference type="InterPro" id="IPR043128">
    <property type="entry name" value="Rev_trsase/Diguanyl_cyclase"/>
</dbReference>
<dbReference type="FunFam" id="3.30.1490.100:FF:000001">
    <property type="entry name" value="DNA repair protein REV1"/>
    <property type="match status" value="1"/>
</dbReference>
<keyword evidence="7" id="KW-0548">Nucleotidyltransferase</keyword>
<keyword evidence="6" id="KW-0808">Transferase</keyword>
<dbReference type="PROSITE" id="PS50172">
    <property type="entry name" value="BRCT"/>
    <property type="match status" value="1"/>
</dbReference>
<dbReference type="PANTHER" id="PTHR45990">
    <property type="entry name" value="DNA REPAIR PROTEIN REV1"/>
    <property type="match status" value="1"/>
</dbReference>
<feature type="domain" description="UmuC" evidence="18">
    <location>
        <begin position="495"/>
        <end position="680"/>
    </location>
</feature>
<feature type="region of interest" description="Disordered" evidence="16">
    <location>
        <begin position="925"/>
        <end position="969"/>
    </location>
</feature>
<evidence type="ECO:0000259" key="17">
    <source>
        <dbReference type="PROSITE" id="PS50172"/>
    </source>
</evidence>
<feature type="region of interest" description="Disordered" evidence="16">
    <location>
        <begin position="252"/>
        <end position="272"/>
    </location>
</feature>
<dbReference type="Gene3D" id="3.30.70.270">
    <property type="match status" value="1"/>
</dbReference>
<reference evidence="19 20" key="1">
    <citation type="journal article" date="2016" name="Mol. Biol. Evol.">
        <title>Comparative Genomics of Early-Diverging Mushroom-Forming Fungi Provides Insights into the Origins of Lignocellulose Decay Capabilities.</title>
        <authorList>
            <person name="Nagy L.G."/>
            <person name="Riley R."/>
            <person name="Tritt A."/>
            <person name="Adam C."/>
            <person name="Daum C."/>
            <person name="Floudas D."/>
            <person name="Sun H."/>
            <person name="Yadav J.S."/>
            <person name="Pangilinan J."/>
            <person name="Larsson K.H."/>
            <person name="Matsuura K."/>
            <person name="Barry K."/>
            <person name="Labutti K."/>
            <person name="Kuo R."/>
            <person name="Ohm R.A."/>
            <person name="Bhattacharya S.S."/>
            <person name="Shirouzu T."/>
            <person name="Yoshinaga Y."/>
            <person name="Martin F.M."/>
            <person name="Grigoriev I.V."/>
            <person name="Hibbett D.S."/>
        </authorList>
    </citation>
    <scope>NUCLEOTIDE SEQUENCE [LARGE SCALE GENOMIC DNA]</scope>
    <source>
        <strain evidence="19 20">HHB12029</strain>
    </source>
</reference>
<dbReference type="Gene3D" id="1.20.58.1280">
    <property type="entry name" value="DNA repair protein Rev1, C-terminal domain"/>
    <property type="match status" value="1"/>
</dbReference>
<dbReference type="InterPro" id="IPR001126">
    <property type="entry name" value="UmuC"/>
</dbReference>
<proteinExistence type="inferred from homology"/>
<dbReference type="GO" id="GO:0006281">
    <property type="term" value="P:DNA repair"/>
    <property type="evidence" value="ECO:0007669"/>
    <property type="project" value="UniProtKB-KW"/>
</dbReference>
<keyword evidence="13" id="KW-0539">Nucleus</keyword>
<keyword evidence="20" id="KW-1185">Reference proteome</keyword>
<dbReference type="GO" id="GO:0017125">
    <property type="term" value="F:deoxycytidyl transferase activity"/>
    <property type="evidence" value="ECO:0007669"/>
    <property type="project" value="TreeGrafter"/>
</dbReference>
<keyword evidence="8" id="KW-0479">Metal-binding</keyword>
<dbReference type="Gene3D" id="6.10.250.1490">
    <property type="match status" value="1"/>
</dbReference>
<dbReference type="InterPro" id="IPR053848">
    <property type="entry name" value="IMS_HHH_1"/>
</dbReference>
<evidence type="ECO:0000256" key="3">
    <source>
        <dbReference type="ARBA" id="ARBA00010945"/>
    </source>
</evidence>
<feature type="compositionally biased region" description="Basic and acidic residues" evidence="16">
    <location>
        <begin position="252"/>
        <end position="266"/>
    </location>
</feature>
<keyword evidence="11" id="KW-0238">DNA-binding</keyword>
<dbReference type="SUPFAM" id="SSF56672">
    <property type="entry name" value="DNA/RNA polymerases"/>
    <property type="match status" value="1"/>
</dbReference>
<dbReference type="CDD" id="cd01701">
    <property type="entry name" value="PolY_Rev1"/>
    <property type="match status" value="1"/>
</dbReference>
<sequence length="1349" mass="147746">MSETKTSKPPNPLQLVFDASRAARFSKKPDPPQQQQSHKRQRPDDDHTVVQIPAAPDDDKNEIYGASKFGGIGDYMANKRRKLQIQNQQLVHDGGSQKPQIFAKLSIYVNGQTHPTALVIRELVLEHGGVFHEHMDRKSMVTHIIASNLTPQKWKELKHMKVVRPDWLVDSAKAGVLLRWSDYRLEPNARIDASQEVAFTQPSSTPAPRAGSSRALDPSSSSSPASTFKAPSSVLASASVVPRKRKISSDREVDLYAPAEKRHGPSDSKPAMHVRVSNLAMRSTTLEDATESAEDGAQIPEELLDYSSLPAKAIESDIAQPVATAGDSRSDDPQSAPPHKSASESNTPRTRSSRPINPFASPSPNAASSALAHQVPHNISNPPKRTSPPPIYATDPVTLKDAARVPGYAAQKSNVAASRKMEDPAWRAEHTAVKEGFINNYHANSRLHLLSTFKAELRELVARAQADAEAAAFVSGSPSKKEAKGKGKAKEERVIMHCDFDCFFVSAGLVERPHLRGKPVVVCHSKGTNGNAESSTSEIASSSYEARACGIRNGMSLRQARLLCPTVTTIPYDFDKYKEFSLKFYTILMRHADDLQAVSIDEALLDVSSSTLDALEHAKQIQHEVQAATGCTVSIGIADNILLARLATRRAKPAGTFRLLRADALPFLDGLKVPDLHGFAHSAVEKLEDKFGAGSAALREVRRKTKGALQSVLGEKTGERLWKACRGIDDTKLESDKPRKSVSSEVNYMIRFESNEEFKKFLDDLSADGASRLQALSRRAKSLTLKLMTRHPDAPVEAPKFLGHGICDTHSKSVSFTRATDDATLIAVTAWKLAEDFDFDPKELRGIGIQMQKLEGDGDGAATGKGSIQAAFGRVKPQQVEQTHLPSFSQVDPEVFDALPEDYRREMEAEWKRQGVVRGVDVESAPAPVPVQESSDAGASKAQSLPPAPAVARPVPETPTKSKSTPNVKHITKQLAIRSRSTVSSTKSTLGRMFQKQAASAAEVIEIDDDEEEDEDVTAPPKFLAPKSKIASPRRESDVFDLDEVPRPREDSAMPTFSQVDMSVFNEMPDDIRREYEAEWARQKKGPSRAQSAQPAPVAAQETAGAGPSRLSVPPPPVQRSRSATPALREVSPARPVASIFMQTKEVPPPDVSNDELKNLGLAIDVFRALPASMQRDILREHRKTAAVPPPQRSPVKTVRHYTTRTTRSPSVGLRIGSRRVAPVAASFLEEPVLKRMKGGKVLSEHSTTDDLQGLLSTWIDAAGRAVPGAKDVKIFSDYLEECVKQQVGSAAMERAINVLRWWKLLLGRAEMQARDEVVREGWWSAFRQVKTRMDESIRSRFGCPLALD</sequence>
<feature type="compositionally biased region" description="Low complexity" evidence="16">
    <location>
        <begin position="1088"/>
        <end position="1101"/>
    </location>
</feature>
<evidence type="ECO:0000256" key="13">
    <source>
        <dbReference type="ARBA" id="ARBA00023242"/>
    </source>
</evidence>
<feature type="region of interest" description="Disordered" evidence="16">
    <location>
        <begin position="196"/>
        <end position="232"/>
    </location>
</feature>
<dbReference type="Gene3D" id="1.10.150.20">
    <property type="entry name" value="5' to 3' exonuclease, C-terminal subdomain"/>
    <property type="match status" value="1"/>
</dbReference>
<evidence type="ECO:0000256" key="4">
    <source>
        <dbReference type="ARBA" id="ARBA00020399"/>
    </source>
</evidence>
<evidence type="ECO:0000313" key="19">
    <source>
        <dbReference type="EMBL" id="KZV83497.1"/>
    </source>
</evidence>
<comment type="function">
    <text evidence="14">Deoxycytidyl transferase involved in DNA repair. Transfers a dCMP residue from dCTP to the 3'-end of a DNA primer in a template-dependent reaction. May assist in the first step in the bypass of abasic lesions by the insertion of a nucleotide opposite the lesion. Required for normal induction of mutations by physical and chemical agents. Involved in mitochondrial DNA mutagenesis.</text>
</comment>
<feature type="region of interest" description="Disordered" evidence="16">
    <location>
        <begin position="1079"/>
        <end position="1131"/>
    </location>
</feature>
<name>A0A165CZG6_EXIGL</name>
<feature type="compositionally biased region" description="Low complexity" evidence="16">
    <location>
        <begin position="355"/>
        <end position="370"/>
    </location>
</feature>
<feature type="region of interest" description="Disordered" evidence="16">
    <location>
        <begin position="322"/>
        <end position="395"/>
    </location>
</feature>
<evidence type="ECO:0000256" key="6">
    <source>
        <dbReference type="ARBA" id="ARBA00022679"/>
    </source>
</evidence>
<dbReference type="Gene3D" id="3.40.50.10190">
    <property type="entry name" value="BRCT domain"/>
    <property type="match status" value="1"/>
</dbReference>
<evidence type="ECO:0000256" key="12">
    <source>
        <dbReference type="ARBA" id="ARBA00023204"/>
    </source>
</evidence>
<dbReference type="PROSITE" id="PS50173">
    <property type="entry name" value="UMUC"/>
    <property type="match status" value="1"/>
</dbReference>
<dbReference type="Pfam" id="PF21999">
    <property type="entry name" value="IMS_HHH_1"/>
    <property type="match status" value="1"/>
</dbReference>